<protein>
    <recommendedName>
        <fullName evidence="3">phosphoinositide 5-phosphatase</fullName>
        <ecNumber evidence="3">3.1.3.36</ecNumber>
    </recommendedName>
</protein>
<keyword evidence="4 7" id="KW-0378">Hydrolase</keyword>
<feature type="region of interest" description="Disordered" evidence="5">
    <location>
        <begin position="677"/>
        <end position="721"/>
    </location>
</feature>
<accession>A0A9W8LR71</accession>
<proteinExistence type="inferred from homology"/>
<dbReference type="PROSITE" id="PS50275">
    <property type="entry name" value="SAC"/>
    <property type="match status" value="1"/>
</dbReference>
<evidence type="ECO:0000313" key="8">
    <source>
        <dbReference type="Proteomes" id="UP001140094"/>
    </source>
</evidence>
<feature type="region of interest" description="Disordered" evidence="5">
    <location>
        <begin position="604"/>
        <end position="624"/>
    </location>
</feature>
<dbReference type="InterPro" id="IPR002013">
    <property type="entry name" value="SAC_dom"/>
</dbReference>
<feature type="non-terminal residue" evidence="7">
    <location>
        <position position="1"/>
    </location>
</feature>
<keyword evidence="8" id="KW-1185">Reference proteome</keyword>
<dbReference type="Proteomes" id="UP001140094">
    <property type="component" value="Unassembled WGS sequence"/>
</dbReference>
<dbReference type="GO" id="GO:0046856">
    <property type="term" value="P:phosphatidylinositol dephosphorylation"/>
    <property type="evidence" value="ECO:0007669"/>
    <property type="project" value="InterPro"/>
</dbReference>
<dbReference type="SUPFAM" id="SSF56219">
    <property type="entry name" value="DNase I-like"/>
    <property type="match status" value="1"/>
</dbReference>
<organism evidence="7 8">
    <name type="scientific">Coemansia guatemalensis</name>
    <dbReference type="NCBI Taxonomy" id="2761395"/>
    <lineage>
        <taxon>Eukaryota</taxon>
        <taxon>Fungi</taxon>
        <taxon>Fungi incertae sedis</taxon>
        <taxon>Zoopagomycota</taxon>
        <taxon>Kickxellomycotina</taxon>
        <taxon>Kickxellomycetes</taxon>
        <taxon>Kickxellales</taxon>
        <taxon>Kickxellaceae</taxon>
        <taxon>Coemansia</taxon>
    </lineage>
</organism>
<evidence type="ECO:0000256" key="2">
    <source>
        <dbReference type="ARBA" id="ARBA00009678"/>
    </source>
</evidence>
<evidence type="ECO:0000259" key="6">
    <source>
        <dbReference type="PROSITE" id="PS50275"/>
    </source>
</evidence>
<comment type="similarity">
    <text evidence="2">In the central section; belongs to the inositol 1,4,5-trisphosphate 5-phosphatase family.</text>
</comment>
<dbReference type="EC" id="3.1.3.36" evidence="3"/>
<dbReference type="Pfam" id="PF22669">
    <property type="entry name" value="Exo_endo_phos2"/>
    <property type="match status" value="1"/>
</dbReference>
<reference evidence="7" key="1">
    <citation type="submission" date="2022-07" db="EMBL/GenBank/DDBJ databases">
        <title>Phylogenomic reconstructions and comparative analyses of Kickxellomycotina fungi.</title>
        <authorList>
            <person name="Reynolds N.K."/>
            <person name="Stajich J.E."/>
            <person name="Barry K."/>
            <person name="Grigoriev I.V."/>
            <person name="Crous P."/>
            <person name="Smith M.E."/>
        </authorList>
    </citation>
    <scope>NUCLEOTIDE SEQUENCE</scope>
    <source>
        <strain evidence="7">NRRL 1565</strain>
    </source>
</reference>
<dbReference type="Gene3D" id="3.60.10.10">
    <property type="entry name" value="Endonuclease/exonuclease/phosphatase"/>
    <property type="match status" value="1"/>
</dbReference>
<feature type="domain" description="SAC" evidence="6">
    <location>
        <begin position="1"/>
        <end position="172"/>
    </location>
</feature>
<evidence type="ECO:0000256" key="4">
    <source>
        <dbReference type="ARBA" id="ARBA00022801"/>
    </source>
</evidence>
<evidence type="ECO:0000256" key="1">
    <source>
        <dbReference type="ARBA" id="ARBA00008943"/>
    </source>
</evidence>
<comment type="similarity">
    <text evidence="1">Belongs to the synaptojanin family.</text>
</comment>
<dbReference type="EMBL" id="JANBUO010001517">
    <property type="protein sequence ID" value="KAJ2797920.1"/>
    <property type="molecule type" value="Genomic_DNA"/>
</dbReference>
<sequence length="721" mass="80035">HVNCVNLLKQHSASSDYGRIEAADPAMIANGAGSSEADLGKFYRVMVESMELPQALITYTAFDYNTEVKGGHYDRVSNLVRQLAPMLDSYKYFLVDNDSDVVLSFQHGVQRTNCIDCLDRTNLVQSVLSRSVIGEFMNQTNILPRQTMDATIDGLGGMWSANGNAISRLYTGTGALRSDVTTSGKSGWAGFFSDASKSLSRLMQNNFQDKGKQNVIDTLLGSGESGALCRPVVLYDPYEHIIAPQLERELQRIGRKDTIQVMLCTYNLHGCPYRGEPLGTWLAMPRDIRPDFIAIGFQEVVNLDVQSVIAADTANRRMWEQVLTVEINKQYRKSFGNRADGEYALVSSEQLVGVALLFFAHDSALPRIHNVQMVKCKTGLAGMAGNKGCVAMHMMFDDTSICIVSAHLAAGTTNVNERNADYHTIRSGTRFRRGRHIDDHDFTFWLGDLNYRVNLPNDQARVLVAQNQLRSLLMYDQLRLQMAAGKVFEGYSEADIGFAPTYKYDSGTSNYDTSEKMRVPSWTDRIMHRGSRVRVLAYYRDEVCFSDHKPVMAMMQFDVMSIDKTHKRQIIRKLYSRLHEADAVNAGKPRTAVQKLIDMDFQSGSEANSGVQSPSTGSALSLSTLNLPEPSSDVHAWWDTSKADGQGIGLRPTHNALPINPFASNVSAINSMNTLPGTIPAASDRQHSRTESQPANIIDDPFADPFADDADDIPWKPMVPS</sequence>
<name>A0A9W8LR71_9FUNG</name>
<dbReference type="PANTHER" id="PTHR11200:SF257">
    <property type="entry name" value="PHOSPHOINOSITIDE 5-PHOSPHATASE"/>
    <property type="match status" value="1"/>
</dbReference>
<comment type="caution">
    <text evidence="7">The sequence shown here is derived from an EMBL/GenBank/DDBJ whole genome shotgun (WGS) entry which is preliminary data.</text>
</comment>
<dbReference type="InterPro" id="IPR036691">
    <property type="entry name" value="Endo/exonu/phosph_ase_sf"/>
</dbReference>
<dbReference type="InterPro" id="IPR000300">
    <property type="entry name" value="IPPc"/>
</dbReference>
<dbReference type="InterPro" id="IPR046985">
    <property type="entry name" value="IP5"/>
</dbReference>
<gene>
    <name evidence="7" type="primary">syj1</name>
    <name evidence="7" type="ORF">H4R20_005009</name>
</gene>
<dbReference type="SMART" id="SM00128">
    <property type="entry name" value="IPPc"/>
    <property type="match status" value="1"/>
</dbReference>
<evidence type="ECO:0000313" key="7">
    <source>
        <dbReference type="EMBL" id="KAJ2797920.1"/>
    </source>
</evidence>
<dbReference type="PANTHER" id="PTHR11200">
    <property type="entry name" value="INOSITOL 5-PHOSPHATASE"/>
    <property type="match status" value="1"/>
</dbReference>
<dbReference type="GO" id="GO:0004439">
    <property type="term" value="F:phosphatidylinositol-4,5-bisphosphate 5-phosphatase activity"/>
    <property type="evidence" value="ECO:0007669"/>
    <property type="project" value="UniProtKB-EC"/>
</dbReference>
<dbReference type="OrthoDB" id="405996at2759"/>
<evidence type="ECO:0000256" key="3">
    <source>
        <dbReference type="ARBA" id="ARBA00013044"/>
    </source>
</evidence>
<dbReference type="AlphaFoldDB" id="A0A9W8LR71"/>
<evidence type="ECO:0000256" key="5">
    <source>
        <dbReference type="SAM" id="MobiDB-lite"/>
    </source>
</evidence>